<accession>A0A1L0CBA5</accession>
<evidence type="ECO:0000313" key="2">
    <source>
        <dbReference type="Proteomes" id="UP000183794"/>
    </source>
</evidence>
<dbReference type="Proteomes" id="UP000183794">
    <property type="component" value="Unassembled WGS sequence"/>
</dbReference>
<dbReference type="OrthoDB" id="6402087at2"/>
<dbReference type="AlphaFoldDB" id="A0A1L0CBA5"/>
<reference evidence="1 2" key="1">
    <citation type="submission" date="2016-11" db="EMBL/GenBank/DDBJ databases">
        <authorList>
            <person name="Jaros S."/>
            <person name="Januszkiewicz K."/>
            <person name="Wedrychowicz H."/>
        </authorList>
    </citation>
    <scope>NUCLEOTIDE SEQUENCE [LARGE SCALE GENOMIC DNA]</scope>
    <source>
        <strain evidence="1">NVI 5450</strain>
    </source>
</reference>
<gene>
    <name evidence="1" type="ORF">NVI5450_4743</name>
</gene>
<evidence type="ECO:0000313" key="1">
    <source>
        <dbReference type="EMBL" id="SGZ19207.1"/>
    </source>
</evidence>
<sequence>MKKEIIRNPSFTPSPALRDHLNASERGVTGALNTLFDDAHQSEFKFNWLMLNALPENLENDAEFWTVMIDAWFASLIEFQEKYTLAADILEHFDEIDINKLPSNAQHAAIFCHESSQIEQWAILTVVERYFKHPQRNELPIIEIVRAIVER</sequence>
<protein>
    <submittedName>
        <fullName evidence="1">Uncharacterized protein</fullName>
    </submittedName>
</protein>
<dbReference type="EMBL" id="FPLD01000137">
    <property type="protein sequence ID" value="SGZ19207.1"/>
    <property type="molecule type" value="Genomic_DNA"/>
</dbReference>
<proteinExistence type="predicted"/>
<dbReference type="RefSeq" id="WP_075498024.1">
    <property type="nucleotide sequence ID" value="NZ_CAWRBC010000095.1"/>
</dbReference>
<name>A0A1L0CBA5_9GAMM</name>
<organism evidence="1 2">
    <name type="scientific">Moritella viscosa</name>
    <dbReference type="NCBI Taxonomy" id="80854"/>
    <lineage>
        <taxon>Bacteria</taxon>
        <taxon>Pseudomonadati</taxon>
        <taxon>Pseudomonadota</taxon>
        <taxon>Gammaproteobacteria</taxon>
        <taxon>Alteromonadales</taxon>
        <taxon>Moritellaceae</taxon>
        <taxon>Moritella</taxon>
    </lineage>
</organism>